<dbReference type="AlphaFoldDB" id="A0A2H4TTT0"/>
<reference evidence="1 2" key="1">
    <citation type="submission" date="2017-11" db="EMBL/GenBank/DDBJ databases">
        <title>Escherichia coli CV839-15 Genome sequencing and assembly.</title>
        <authorList>
            <person name="Li Z."/>
            <person name="Song N."/>
            <person name="Li W."/>
            <person name="Philip H.R."/>
            <person name="Bu Z."/>
            <person name="Siguo L."/>
        </authorList>
    </citation>
    <scope>NUCLEOTIDE SEQUENCE [LARGE SCALE GENOMIC DNA]</scope>
    <source>
        <strain evidence="1 2">CV839-15</strain>
    </source>
</reference>
<accession>A0A2H4TTT0</accession>
<protein>
    <submittedName>
        <fullName evidence="1">Uncharacterized protein</fullName>
    </submittedName>
</protein>
<gene>
    <name evidence="1" type="ORF">CV83915_02618</name>
</gene>
<name>A0A2H4TTT0_ECOLX</name>
<dbReference type="Proteomes" id="UP000236551">
    <property type="component" value="Chromosome"/>
</dbReference>
<proteinExistence type="predicted"/>
<evidence type="ECO:0000313" key="2">
    <source>
        <dbReference type="Proteomes" id="UP000236551"/>
    </source>
</evidence>
<evidence type="ECO:0000313" key="1">
    <source>
        <dbReference type="EMBL" id="ATZ32928.1"/>
    </source>
</evidence>
<dbReference type="EMBL" id="CP024978">
    <property type="protein sequence ID" value="ATZ32928.1"/>
    <property type="molecule type" value="Genomic_DNA"/>
</dbReference>
<organism evidence="1 2">
    <name type="scientific">Escherichia coli</name>
    <dbReference type="NCBI Taxonomy" id="562"/>
    <lineage>
        <taxon>Bacteria</taxon>
        <taxon>Pseudomonadati</taxon>
        <taxon>Pseudomonadota</taxon>
        <taxon>Gammaproteobacteria</taxon>
        <taxon>Enterobacterales</taxon>
        <taxon>Enterobacteriaceae</taxon>
        <taxon>Escherichia</taxon>
    </lineage>
</organism>
<sequence>MEGKMIENSPSGQIFIKYEQAEKDSNFVVFLSLTTMH</sequence>